<dbReference type="Proteomes" id="UP001371456">
    <property type="component" value="Unassembled WGS sequence"/>
</dbReference>
<dbReference type="GO" id="GO:0043531">
    <property type="term" value="F:ADP binding"/>
    <property type="evidence" value="ECO:0007669"/>
    <property type="project" value="InterPro"/>
</dbReference>
<dbReference type="InterPro" id="IPR002182">
    <property type="entry name" value="NB-ARC"/>
</dbReference>
<dbReference type="AlphaFoldDB" id="A0AAN8YJ32"/>
<dbReference type="Gene3D" id="3.40.50.300">
    <property type="entry name" value="P-loop containing nucleotide triphosphate hydrolases"/>
    <property type="match status" value="1"/>
</dbReference>
<keyword evidence="4" id="KW-1185">Reference proteome</keyword>
<evidence type="ECO:0000313" key="4">
    <source>
        <dbReference type="Proteomes" id="UP001371456"/>
    </source>
</evidence>
<reference evidence="3 4" key="1">
    <citation type="submission" date="2024-02" db="EMBL/GenBank/DDBJ databases">
        <title>de novo genome assembly of Solanum bulbocastanum strain 11H21.</title>
        <authorList>
            <person name="Hosaka A.J."/>
        </authorList>
    </citation>
    <scope>NUCLEOTIDE SEQUENCE [LARGE SCALE GENOMIC DNA]</scope>
    <source>
        <tissue evidence="3">Young leaves</tissue>
    </source>
</reference>
<accession>A0AAN8YJ32</accession>
<protein>
    <recommendedName>
        <fullName evidence="2">NB-ARC domain-containing protein</fullName>
    </recommendedName>
</protein>
<comment type="caution">
    <text evidence="3">The sequence shown here is derived from an EMBL/GenBank/DDBJ whole genome shotgun (WGS) entry which is preliminary data.</text>
</comment>
<dbReference type="Pfam" id="PF00931">
    <property type="entry name" value="NB-ARC"/>
    <property type="match status" value="1"/>
</dbReference>
<name>A0AAN8YJ32_SOLBU</name>
<dbReference type="SUPFAM" id="SSF52540">
    <property type="entry name" value="P-loop containing nucleoside triphosphate hydrolases"/>
    <property type="match status" value="1"/>
</dbReference>
<dbReference type="GO" id="GO:0006952">
    <property type="term" value="P:defense response"/>
    <property type="evidence" value="ECO:0007669"/>
    <property type="project" value="UniProtKB-KW"/>
</dbReference>
<dbReference type="PANTHER" id="PTHR36766:SF44">
    <property type="entry name" value="NBS-CODING RESISTANCE GENE ANALOG"/>
    <property type="match status" value="1"/>
</dbReference>
<proteinExistence type="predicted"/>
<sequence>MPGSGKTTLAYKVYNYKSVFGHFDLHAWCTVDQGYVEKKLLDQIFNQVSDSNSKLSENIDVVDKPRKQLYGKRSKESWELLDKRAFGNESCLDKLLDVGKEIAKNCKGPPLVANLIAGVIAGREKKRKELRG</sequence>
<organism evidence="3 4">
    <name type="scientific">Solanum bulbocastanum</name>
    <name type="common">Wild potato</name>
    <dbReference type="NCBI Taxonomy" id="147425"/>
    <lineage>
        <taxon>Eukaryota</taxon>
        <taxon>Viridiplantae</taxon>
        <taxon>Streptophyta</taxon>
        <taxon>Embryophyta</taxon>
        <taxon>Tracheophyta</taxon>
        <taxon>Spermatophyta</taxon>
        <taxon>Magnoliopsida</taxon>
        <taxon>eudicotyledons</taxon>
        <taxon>Gunneridae</taxon>
        <taxon>Pentapetalae</taxon>
        <taxon>asterids</taxon>
        <taxon>lamiids</taxon>
        <taxon>Solanales</taxon>
        <taxon>Solanaceae</taxon>
        <taxon>Solanoideae</taxon>
        <taxon>Solaneae</taxon>
        <taxon>Solanum</taxon>
    </lineage>
</organism>
<evidence type="ECO:0000256" key="1">
    <source>
        <dbReference type="ARBA" id="ARBA00022821"/>
    </source>
</evidence>
<evidence type="ECO:0000313" key="3">
    <source>
        <dbReference type="EMBL" id="KAK6793841.1"/>
    </source>
</evidence>
<evidence type="ECO:0000259" key="2">
    <source>
        <dbReference type="Pfam" id="PF00931"/>
    </source>
</evidence>
<keyword evidence="1" id="KW-0611">Plant defense</keyword>
<dbReference type="EMBL" id="JBANQN010000003">
    <property type="protein sequence ID" value="KAK6793841.1"/>
    <property type="molecule type" value="Genomic_DNA"/>
</dbReference>
<feature type="domain" description="NB-ARC" evidence="2">
    <location>
        <begin position="1"/>
        <end position="70"/>
    </location>
</feature>
<dbReference type="PANTHER" id="PTHR36766">
    <property type="entry name" value="PLANT BROAD-SPECTRUM MILDEW RESISTANCE PROTEIN RPW8"/>
    <property type="match status" value="1"/>
</dbReference>
<dbReference type="InterPro" id="IPR027417">
    <property type="entry name" value="P-loop_NTPase"/>
</dbReference>
<gene>
    <name evidence="3" type="ORF">RDI58_007294</name>
</gene>